<dbReference type="SUPFAM" id="SSF48208">
    <property type="entry name" value="Six-hairpin glycosidases"/>
    <property type="match status" value="1"/>
</dbReference>
<comment type="caution">
    <text evidence="11">The sequence shown here is derived from an EMBL/GenBank/DDBJ whole genome shotgun (WGS) entry which is preliminary data.</text>
</comment>
<dbReference type="CDD" id="cd00063">
    <property type="entry name" value="FN3"/>
    <property type="match status" value="1"/>
</dbReference>
<dbReference type="InterPro" id="IPR012291">
    <property type="entry name" value="CBM2_carb-bd_dom_sf"/>
</dbReference>
<feature type="active site" evidence="6">
    <location>
        <position position="581"/>
    </location>
</feature>
<feature type="active site" evidence="6">
    <location>
        <position position="590"/>
    </location>
</feature>
<dbReference type="Gene3D" id="1.50.10.10">
    <property type="match status" value="1"/>
</dbReference>
<keyword evidence="7" id="KW-0732">Signal</keyword>
<evidence type="ECO:0000256" key="2">
    <source>
        <dbReference type="ARBA" id="ARBA00022801"/>
    </source>
</evidence>
<dbReference type="Pfam" id="PF00041">
    <property type="entry name" value="fn3"/>
    <property type="match status" value="1"/>
</dbReference>
<keyword evidence="7" id="KW-0136">Cellulose degradation</keyword>
<dbReference type="PROSITE" id="PS50853">
    <property type="entry name" value="FN3"/>
    <property type="match status" value="1"/>
</dbReference>
<feature type="region of interest" description="Disordered" evidence="8">
    <location>
        <begin position="614"/>
        <end position="637"/>
    </location>
</feature>
<proteinExistence type="inferred from homology"/>
<feature type="region of interest" description="Disordered" evidence="8">
    <location>
        <begin position="698"/>
        <end position="721"/>
    </location>
</feature>
<dbReference type="CDD" id="cd02850">
    <property type="entry name" value="E_set_Cellulase_N"/>
    <property type="match status" value="1"/>
</dbReference>
<name>A0A6L9SJ31_9ACTN</name>
<dbReference type="InterPro" id="IPR001919">
    <property type="entry name" value="CBD2"/>
</dbReference>
<feature type="domain" description="CBM2" evidence="10">
    <location>
        <begin position="717"/>
        <end position="829"/>
    </location>
</feature>
<evidence type="ECO:0000256" key="4">
    <source>
        <dbReference type="ARBA" id="ARBA00023295"/>
    </source>
</evidence>
<dbReference type="GO" id="GO:0030247">
    <property type="term" value="F:polysaccharide binding"/>
    <property type="evidence" value="ECO:0007669"/>
    <property type="project" value="UniProtKB-UniRule"/>
</dbReference>
<feature type="chain" id="PRO_5027157094" description="Endoglucanase" evidence="7">
    <location>
        <begin position="22"/>
        <end position="829"/>
    </location>
</feature>
<dbReference type="Gene3D" id="2.60.40.290">
    <property type="match status" value="1"/>
</dbReference>
<accession>A0A6L9SJ31</accession>
<keyword evidence="5 6" id="KW-0624">Polysaccharide degradation</keyword>
<dbReference type="GO" id="GO:0008810">
    <property type="term" value="F:cellulase activity"/>
    <property type="evidence" value="ECO:0007669"/>
    <property type="project" value="UniProtKB-EC"/>
</dbReference>
<keyword evidence="4 6" id="KW-0326">Glycosidase</keyword>
<dbReference type="Gene3D" id="2.60.40.10">
    <property type="entry name" value="Immunoglobulins"/>
    <property type="match status" value="2"/>
</dbReference>
<evidence type="ECO:0000256" key="7">
    <source>
        <dbReference type="RuleBase" id="RU361166"/>
    </source>
</evidence>
<dbReference type="Pfam" id="PF02927">
    <property type="entry name" value="CelD_N"/>
    <property type="match status" value="1"/>
</dbReference>
<evidence type="ECO:0000256" key="5">
    <source>
        <dbReference type="ARBA" id="ARBA00023326"/>
    </source>
</evidence>
<dbReference type="InterPro" id="IPR033126">
    <property type="entry name" value="Glyco_hydro_9_Asp/Glu_AS"/>
</dbReference>
<reference evidence="11 12" key="1">
    <citation type="submission" date="2020-02" db="EMBL/GenBank/DDBJ databases">
        <authorList>
            <person name="Li X.-J."/>
            <person name="Han X.-M."/>
        </authorList>
    </citation>
    <scope>NUCLEOTIDE SEQUENCE [LARGE SCALE GENOMIC DNA]</scope>
    <source>
        <strain evidence="11 12">CCTCC AB 2017055</strain>
    </source>
</reference>
<dbReference type="EC" id="3.2.1.4" evidence="7"/>
<organism evidence="11 12">
    <name type="scientific">Phytoactinopolyspora halotolerans</name>
    <dbReference type="NCBI Taxonomy" id="1981512"/>
    <lineage>
        <taxon>Bacteria</taxon>
        <taxon>Bacillati</taxon>
        <taxon>Actinomycetota</taxon>
        <taxon>Actinomycetes</taxon>
        <taxon>Jiangellales</taxon>
        <taxon>Jiangellaceae</taxon>
        <taxon>Phytoactinopolyspora</taxon>
    </lineage>
</organism>
<dbReference type="PANTHER" id="PTHR22298">
    <property type="entry name" value="ENDO-1,4-BETA-GLUCANASE"/>
    <property type="match status" value="1"/>
</dbReference>
<evidence type="ECO:0000259" key="9">
    <source>
        <dbReference type="PROSITE" id="PS50853"/>
    </source>
</evidence>
<dbReference type="InterPro" id="IPR008965">
    <property type="entry name" value="CBM2/CBM3_carb-bd_dom_sf"/>
</dbReference>
<comment type="catalytic activity">
    <reaction evidence="7">
        <text>Endohydrolysis of (1-&gt;4)-beta-D-glucosidic linkages in cellulose, lichenin and cereal beta-D-glucans.</text>
        <dbReference type="EC" id="3.2.1.4"/>
    </reaction>
</comment>
<dbReference type="InterPro" id="IPR013783">
    <property type="entry name" value="Ig-like_fold"/>
</dbReference>
<dbReference type="PROSITE" id="PS51173">
    <property type="entry name" value="CBM2"/>
    <property type="match status" value="1"/>
</dbReference>
<dbReference type="SUPFAM" id="SSF49265">
    <property type="entry name" value="Fibronectin type III"/>
    <property type="match status" value="1"/>
</dbReference>
<evidence type="ECO:0000256" key="8">
    <source>
        <dbReference type="SAM" id="MobiDB-lite"/>
    </source>
</evidence>
<dbReference type="Pfam" id="PF00759">
    <property type="entry name" value="Glyco_hydro_9"/>
    <property type="match status" value="1"/>
</dbReference>
<dbReference type="SUPFAM" id="SSF81296">
    <property type="entry name" value="E set domains"/>
    <property type="match status" value="1"/>
</dbReference>
<dbReference type="InterPro" id="IPR012341">
    <property type="entry name" value="6hp_glycosidase-like_sf"/>
</dbReference>
<protein>
    <recommendedName>
        <fullName evidence="7">Endoglucanase</fullName>
        <ecNumber evidence="7">3.2.1.4</ecNumber>
    </recommendedName>
</protein>
<dbReference type="InterPro" id="IPR008928">
    <property type="entry name" value="6-hairpin_glycosidase_sf"/>
</dbReference>
<evidence type="ECO:0000313" key="11">
    <source>
        <dbReference type="EMBL" id="NEE04698.1"/>
    </source>
</evidence>
<evidence type="ECO:0000313" key="12">
    <source>
        <dbReference type="Proteomes" id="UP000475214"/>
    </source>
</evidence>
<keyword evidence="3 6" id="KW-0119">Carbohydrate metabolism</keyword>
<sequence length="829" mass="87095">MPRHPSLFTTAVTGIMTTALAAAGLAVLAPPVHGQPEIGPGVKVNNVGYVPGLPKQATVVHGSVQPVAWSLRDSSGQEMAAGTTTVVGADQASGDHVHEVDFSRVDTPGTGYTLAVDGEVSYPFDIAAEPYLQLRHDALAFYYHQRSGTPIEAQYVGDEYARPAGHVNQPPNTGDDDVGCRPASPCDYTLDVRGGWYDAGDHGKYVVNGGISTWQLLNAYERTLHTDDADPDALGDGTLAIPESGNGAPDILDEARWNVEFLLAMQVPEGRARAGMVHHKIHDENWTGIPTLPHQDSQQRYLAPPSTAATLNLAAVAAQCARIWADVDAVFAATCLDAAERAYAAAQANPDIIAPEADGQGGGAYSDSNLADEFYWAAAELFTTTGESSYRADLTGHALYHGESFSTRGADWANTGLLGDITLAVIPNSLPNADITTLRDAFADFGDTLLDVMDGQGYPVPYWPQGSGGLSYDWGSNNLVLNNTVVLALAFDITGDTRYRDGVFAALDYTLGRNPLSQSYITGYGEQAARNVHHRFWANQADQSLPTAPPGVLAGGPNSGLQDPLAAAELAGCSPQKCYLDHIDSWSTNEVTINWNSVLSWVAVWAGEHVAALEPGEPDTEAPTQPGAPTSSEITSSSAVLTWPASADDVGVAAYDVYRDAGSSGDELLATTRASSAELTGLTPETEYTVYVVARDAAGNESPPSSPTTFTTQPDDGGGGDEACAVDYDVAWDNGGGGFGADLTVTNLGDPIDGWTVEFTFPADQRVDQGWSAQWSQPVGSGEVSVANLSWNARLDAGASVSLGFNGSYGSSNPDPTEFALNGVSCVVG</sequence>
<dbReference type="EMBL" id="JAAGOA010000040">
    <property type="protein sequence ID" value="NEE04698.1"/>
    <property type="molecule type" value="Genomic_DNA"/>
</dbReference>
<dbReference type="SUPFAM" id="SSF49384">
    <property type="entry name" value="Carbohydrate-binding domain"/>
    <property type="match status" value="1"/>
</dbReference>
<dbReference type="Pfam" id="PF00553">
    <property type="entry name" value="CBM_2"/>
    <property type="match status" value="1"/>
</dbReference>
<feature type="domain" description="Fibronectin type-III" evidence="9">
    <location>
        <begin position="625"/>
        <end position="715"/>
    </location>
</feature>
<dbReference type="InterPro" id="IPR003961">
    <property type="entry name" value="FN3_dom"/>
</dbReference>
<dbReference type="RefSeq" id="WP_163745246.1">
    <property type="nucleotide sequence ID" value="NZ_JAAGOA010000040.1"/>
</dbReference>
<evidence type="ECO:0000259" key="10">
    <source>
        <dbReference type="PROSITE" id="PS51173"/>
    </source>
</evidence>
<dbReference type="AlphaFoldDB" id="A0A6L9SJ31"/>
<feature type="compositionally biased region" description="Polar residues" evidence="8">
    <location>
        <begin position="627"/>
        <end position="637"/>
    </location>
</feature>
<gene>
    <name evidence="11" type="ORF">G1H10_31505</name>
</gene>
<dbReference type="PROSITE" id="PS00698">
    <property type="entry name" value="GH9_3"/>
    <property type="match status" value="1"/>
</dbReference>
<evidence type="ECO:0000256" key="6">
    <source>
        <dbReference type="PROSITE-ProRule" id="PRU10060"/>
    </source>
</evidence>
<evidence type="ECO:0000256" key="1">
    <source>
        <dbReference type="ARBA" id="ARBA00007072"/>
    </source>
</evidence>
<dbReference type="Proteomes" id="UP000475214">
    <property type="component" value="Unassembled WGS sequence"/>
</dbReference>
<keyword evidence="12" id="KW-1185">Reference proteome</keyword>
<dbReference type="InterPro" id="IPR004197">
    <property type="entry name" value="Cellulase_Ig-like"/>
</dbReference>
<dbReference type="SMART" id="SM00637">
    <property type="entry name" value="CBD_II"/>
    <property type="match status" value="1"/>
</dbReference>
<dbReference type="InterPro" id="IPR001701">
    <property type="entry name" value="Glyco_hydro_9"/>
</dbReference>
<keyword evidence="2 6" id="KW-0378">Hydrolase</keyword>
<evidence type="ECO:0000256" key="3">
    <source>
        <dbReference type="ARBA" id="ARBA00023277"/>
    </source>
</evidence>
<dbReference type="SMART" id="SM00060">
    <property type="entry name" value="FN3"/>
    <property type="match status" value="1"/>
</dbReference>
<feature type="signal peptide" evidence="7">
    <location>
        <begin position="1"/>
        <end position="21"/>
    </location>
</feature>
<comment type="similarity">
    <text evidence="1 6 7">Belongs to the glycosyl hydrolase 9 (cellulase E) family.</text>
</comment>
<dbReference type="InterPro" id="IPR014756">
    <property type="entry name" value="Ig_E-set"/>
</dbReference>
<dbReference type="GO" id="GO:0030245">
    <property type="term" value="P:cellulose catabolic process"/>
    <property type="evidence" value="ECO:0007669"/>
    <property type="project" value="UniProtKB-KW"/>
</dbReference>
<dbReference type="InterPro" id="IPR036116">
    <property type="entry name" value="FN3_sf"/>
</dbReference>